<dbReference type="GO" id="GO:0042254">
    <property type="term" value="P:ribosome biogenesis"/>
    <property type="evidence" value="ECO:0007669"/>
    <property type="project" value="UniProtKB-KW"/>
</dbReference>
<dbReference type="PANTHER" id="PTHR24031">
    <property type="entry name" value="RNA HELICASE"/>
    <property type="match status" value="1"/>
</dbReference>
<evidence type="ECO:0000256" key="10">
    <source>
        <dbReference type="SAM" id="MobiDB-lite"/>
    </source>
</evidence>
<feature type="compositionally biased region" description="Gly residues" evidence="10">
    <location>
        <begin position="667"/>
        <end position="705"/>
    </location>
</feature>
<evidence type="ECO:0000256" key="4">
    <source>
        <dbReference type="ARBA" id="ARBA00022806"/>
    </source>
</evidence>
<evidence type="ECO:0000256" key="8">
    <source>
        <dbReference type="RuleBase" id="RU000492"/>
    </source>
</evidence>
<evidence type="ECO:0000256" key="1">
    <source>
        <dbReference type="ARBA" id="ARBA00004123"/>
    </source>
</evidence>
<dbReference type="InterPro" id="IPR001650">
    <property type="entry name" value="Helicase_C-like"/>
</dbReference>
<feature type="region of interest" description="Disordered" evidence="10">
    <location>
        <begin position="594"/>
        <end position="645"/>
    </location>
</feature>
<dbReference type="VEuPathDB" id="FungiDB:PABG_02409"/>
<gene>
    <name evidence="11" type="ORF">ACO22_02181</name>
</gene>
<reference evidence="11 12" key="1">
    <citation type="submission" date="2016-06" db="EMBL/GenBank/DDBJ databases">
        <authorList>
            <person name="Kjaerup R.B."/>
            <person name="Dalgaard T.S."/>
            <person name="Juul-Madsen H.R."/>
        </authorList>
    </citation>
    <scope>NUCLEOTIDE SEQUENCE [LARGE SCALE GENOMIC DNA]</scope>
    <source>
        <strain evidence="11 12">Pb300</strain>
    </source>
</reference>
<dbReference type="Pfam" id="PF00270">
    <property type="entry name" value="DEAD"/>
    <property type="match status" value="1"/>
</dbReference>
<dbReference type="InterPro" id="IPR014001">
    <property type="entry name" value="Helicase_ATP-bd"/>
</dbReference>
<evidence type="ECO:0000256" key="5">
    <source>
        <dbReference type="ARBA" id="ARBA00022840"/>
    </source>
</evidence>
<evidence type="ECO:0000313" key="12">
    <source>
        <dbReference type="Proteomes" id="UP000242814"/>
    </source>
</evidence>
<dbReference type="OrthoDB" id="193716at2759"/>
<comment type="similarity">
    <text evidence="8">Belongs to the DEAD box helicase family.</text>
</comment>
<evidence type="ECO:0000256" key="2">
    <source>
        <dbReference type="ARBA" id="ARBA00022741"/>
    </source>
</evidence>
<dbReference type="VEuPathDB" id="FungiDB:PADG_00834"/>
<feature type="compositionally biased region" description="Polar residues" evidence="10">
    <location>
        <begin position="601"/>
        <end position="613"/>
    </location>
</feature>
<dbReference type="GO" id="GO:0005524">
    <property type="term" value="F:ATP binding"/>
    <property type="evidence" value="ECO:0007669"/>
    <property type="project" value="UniProtKB-UniRule"/>
</dbReference>
<comment type="function">
    <text evidence="9">RNA helicase.</text>
</comment>
<dbReference type="Gene3D" id="3.40.50.300">
    <property type="entry name" value="P-loop containing nucleotide triphosphate hydrolases"/>
    <property type="match status" value="2"/>
</dbReference>
<dbReference type="Proteomes" id="UP000242814">
    <property type="component" value="Unassembled WGS sequence"/>
</dbReference>
<dbReference type="CDD" id="cd18787">
    <property type="entry name" value="SF2_C_DEAD"/>
    <property type="match status" value="1"/>
</dbReference>
<evidence type="ECO:0000313" key="11">
    <source>
        <dbReference type="EMBL" id="ODH38781.1"/>
    </source>
</evidence>
<dbReference type="GO" id="GO:0005634">
    <property type="term" value="C:nucleus"/>
    <property type="evidence" value="ECO:0007669"/>
    <property type="project" value="UniProtKB-SubCell"/>
</dbReference>
<dbReference type="PROSITE" id="PS51194">
    <property type="entry name" value="HELICASE_CTER"/>
    <property type="match status" value="1"/>
</dbReference>
<keyword evidence="5 8" id="KW-0067">ATP-binding</keyword>
<comment type="domain">
    <text evidence="9">The Q motif is unique to and characteristic of the DEAD box family of RNA helicases and controls ATP binding and hydrolysis.</text>
</comment>
<sequence length="733" mass="80056">MLGPVRRGNILTRTIRPCIIRSLRIQKGTQRPIISSRIAQHPSVLTIRAFHPYPALRSSQAASAVKEAEAPTEYTQFSELATDGLVSDNVIRVVTNKMNITTMTEVQRMTINATLNGSDVLAQAKTGTGKTLAFLIPVVQNILKDEQLSQRARNNRSRSNASDIRALIISPTRELAEQIAVEAKKLVSNTSVIVQTAVGGTRKREGLMRIQREGCHILVGTPGRLIDIFSDPNSGVAAPKLSALVLDEADRLLDIGFAPDIKELQSYLPRRQDVDRQTLMFSATVPREVMDMVRQTMKPDFTFVKTVKEDETPTHLTVPQKLVYLRGMENQLPAIFELAKKYIEKHKNDPDNVKPFKAIVYFNSTAEVGLARQAFSAMRYDLSSNSGHPLPDFQCFEMHSRLSQEQRTRSSGLFRQASSAMLFSSDVTARGMDFPDVTHVIQIGVPRDRETYIHRLGRTARANKKGEGWIFSLKLESDHIRRQLYGLPIQSDSSSLLTASADMTTEDGHPPHVSDIFSKVKDGFKAVPIKQKNQAYAAYLGTMAQIRDKYAVVHYINQLSTHGWGLKDPPTYSSASAAKLGYINIPGLNDKKFVENDDAPGSSNPRGSYGSINSYGSRDSYRSRGYSSNPGFSGGNRNSFGGGRGSYNGGGRGSYNGGGRGSYNGGGRGSFSGGGRGSFSGGGRGSFNGGRNSYGGGGRGSFGGGRGRDSNRSFGGRVSNTRQNRGNPFDLDS</sequence>
<dbReference type="Pfam" id="PF00271">
    <property type="entry name" value="Helicase_C"/>
    <property type="match status" value="1"/>
</dbReference>
<comment type="catalytic activity">
    <reaction evidence="7 9">
        <text>ATP + H2O = ADP + phosphate + H(+)</text>
        <dbReference type="Rhea" id="RHEA:13065"/>
        <dbReference type="ChEBI" id="CHEBI:15377"/>
        <dbReference type="ChEBI" id="CHEBI:15378"/>
        <dbReference type="ChEBI" id="CHEBI:30616"/>
        <dbReference type="ChEBI" id="CHEBI:43474"/>
        <dbReference type="ChEBI" id="CHEBI:456216"/>
        <dbReference type="EC" id="3.6.4.13"/>
    </reaction>
</comment>
<comment type="subcellular location">
    <subcellularLocation>
        <location evidence="1">Nucleus</location>
    </subcellularLocation>
</comment>
<evidence type="ECO:0000256" key="7">
    <source>
        <dbReference type="ARBA" id="ARBA00047984"/>
    </source>
</evidence>
<dbReference type="AlphaFoldDB" id="A0A1D2JJI8"/>
<accession>A0A1D2JJI8</accession>
<dbReference type="SMART" id="SM00490">
    <property type="entry name" value="HELICc"/>
    <property type="match status" value="1"/>
</dbReference>
<dbReference type="PROSITE" id="PS51192">
    <property type="entry name" value="HELICASE_ATP_BIND_1"/>
    <property type="match status" value="1"/>
</dbReference>
<dbReference type="InterPro" id="IPR027417">
    <property type="entry name" value="P-loop_NTPase"/>
</dbReference>
<dbReference type="GO" id="GO:0003724">
    <property type="term" value="F:RNA helicase activity"/>
    <property type="evidence" value="ECO:0007669"/>
    <property type="project" value="UniProtKB-EC"/>
</dbReference>
<evidence type="ECO:0000256" key="3">
    <source>
        <dbReference type="ARBA" id="ARBA00022801"/>
    </source>
</evidence>
<keyword evidence="6 9" id="KW-0694">RNA-binding</keyword>
<dbReference type="GO" id="GO:0016787">
    <property type="term" value="F:hydrolase activity"/>
    <property type="evidence" value="ECO:0007669"/>
    <property type="project" value="UniProtKB-KW"/>
</dbReference>
<dbReference type="InterPro" id="IPR011545">
    <property type="entry name" value="DEAD/DEAH_box_helicase_dom"/>
</dbReference>
<keyword evidence="3 8" id="KW-0378">Hydrolase</keyword>
<comment type="caution">
    <text evidence="11">The sequence shown here is derived from an EMBL/GenBank/DDBJ whole genome shotgun (WGS) entry which is preliminary data.</text>
</comment>
<dbReference type="InterPro" id="IPR000629">
    <property type="entry name" value="RNA-helicase_DEAD-box_CS"/>
</dbReference>
<organism evidence="11 12">
    <name type="scientific">Paracoccidioides brasiliensis</name>
    <dbReference type="NCBI Taxonomy" id="121759"/>
    <lineage>
        <taxon>Eukaryota</taxon>
        <taxon>Fungi</taxon>
        <taxon>Dikarya</taxon>
        <taxon>Ascomycota</taxon>
        <taxon>Pezizomycotina</taxon>
        <taxon>Eurotiomycetes</taxon>
        <taxon>Eurotiomycetidae</taxon>
        <taxon>Onygenales</taxon>
        <taxon>Ajellomycetaceae</taxon>
        <taxon>Paracoccidioides</taxon>
    </lineage>
</organism>
<dbReference type="PROSITE" id="PS00039">
    <property type="entry name" value="DEAD_ATP_HELICASE"/>
    <property type="match status" value="1"/>
</dbReference>
<feature type="compositionally biased region" description="Low complexity" evidence="10">
    <location>
        <begin position="614"/>
        <end position="628"/>
    </location>
</feature>
<dbReference type="SMART" id="SM00487">
    <property type="entry name" value="DEXDc"/>
    <property type="match status" value="1"/>
</dbReference>
<evidence type="ECO:0000256" key="6">
    <source>
        <dbReference type="ARBA" id="ARBA00022884"/>
    </source>
</evidence>
<evidence type="ECO:0000256" key="9">
    <source>
        <dbReference type="RuleBase" id="RU365068"/>
    </source>
</evidence>
<protein>
    <recommendedName>
        <fullName evidence="9">ATP-dependent RNA helicase</fullName>
        <ecNumber evidence="9">3.6.4.13</ecNumber>
    </recommendedName>
</protein>
<keyword evidence="4 8" id="KW-0347">Helicase</keyword>
<dbReference type="GO" id="GO:0003723">
    <property type="term" value="F:RNA binding"/>
    <property type="evidence" value="ECO:0007669"/>
    <property type="project" value="UniProtKB-UniRule"/>
</dbReference>
<proteinExistence type="inferred from homology"/>
<name>A0A1D2JJI8_PARBR</name>
<dbReference type="SUPFAM" id="SSF52540">
    <property type="entry name" value="P-loop containing nucleoside triphosphate hydrolases"/>
    <property type="match status" value="2"/>
</dbReference>
<dbReference type="CDD" id="cd17964">
    <property type="entry name" value="DEADc_MSS116"/>
    <property type="match status" value="1"/>
</dbReference>
<keyword evidence="2 8" id="KW-0547">Nucleotide-binding</keyword>
<dbReference type="EMBL" id="LZYO01000063">
    <property type="protein sequence ID" value="ODH38781.1"/>
    <property type="molecule type" value="Genomic_DNA"/>
</dbReference>
<feature type="region of interest" description="Disordered" evidence="10">
    <location>
        <begin position="667"/>
        <end position="733"/>
    </location>
</feature>
<dbReference type="EC" id="3.6.4.13" evidence="9"/>